<protein>
    <recommendedName>
        <fullName evidence="5">Mannosyl-glycoprotein endo-beta-N-acetylglucosamidase-like domain-containing protein</fullName>
    </recommendedName>
</protein>
<dbReference type="EMBL" id="PDKM01000001">
    <property type="protein sequence ID" value="RXK11268.1"/>
    <property type="molecule type" value="Genomic_DNA"/>
</dbReference>
<dbReference type="RefSeq" id="WP_114839002.1">
    <property type="nucleotide sequence ID" value="NZ_CP031217.1"/>
</dbReference>
<evidence type="ECO:0008006" key="5">
    <source>
        <dbReference type="Google" id="ProtNLM"/>
    </source>
</evidence>
<evidence type="ECO:0000313" key="3">
    <source>
        <dbReference type="Proteomes" id="UP000253850"/>
    </source>
</evidence>
<evidence type="ECO:0000313" key="2">
    <source>
        <dbReference type="EMBL" id="RXK11268.1"/>
    </source>
</evidence>
<sequence length="257" mass="29971">MLKSIMKQILLLLMLTSFLFSYDKNFSYRKYIHVKKFYSSLVKETVDIALKHNMPPAAILAIASVESGYGRGYVASITGNILSLGANKNDKALPSLYLPNIKNPYRVIYNSKEIAIFNKDELVWKQRPKSLKKDYRPKGLAGTTTNLDYFDYELEEKKKANLQNIEEFCTLWISYNNRFKAFKDARVFLDKEVKKHGKKILFTKKLNEEFINQIGGKKNSFNYRKTWPVKVIKVLENTGLTELTKDIYNNKTFEQSW</sequence>
<accession>A0AAX2AAW1</accession>
<dbReference type="EMBL" id="CP031217">
    <property type="protein sequence ID" value="AXH12162.1"/>
    <property type="molecule type" value="Genomic_DNA"/>
</dbReference>
<dbReference type="Proteomes" id="UP000289193">
    <property type="component" value="Unassembled WGS sequence"/>
</dbReference>
<dbReference type="AlphaFoldDB" id="A0AAX2AAW1"/>
<name>A0AAX2AAW1_9BACT</name>
<dbReference type="Proteomes" id="UP000253850">
    <property type="component" value="Chromosome"/>
</dbReference>
<dbReference type="KEGG" id="hbv:ABIV_1159"/>
<evidence type="ECO:0000313" key="1">
    <source>
        <dbReference type="EMBL" id="AXH12162.1"/>
    </source>
</evidence>
<organism evidence="2 4">
    <name type="scientific">Halarcobacter bivalviorum</name>
    <dbReference type="NCBI Taxonomy" id="663364"/>
    <lineage>
        <taxon>Bacteria</taxon>
        <taxon>Pseudomonadati</taxon>
        <taxon>Campylobacterota</taxon>
        <taxon>Epsilonproteobacteria</taxon>
        <taxon>Campylobacterales</taxon>
        <taxon>Arcobacteraceae</taxon>
        <taxon>Halarcobacter</taxon>
    </lineage>
</organism>
<proteinExistence type="predicted"/>
<keyword evidence="4" id="KW-1185">Reference proteome</keyword>
<reference evidence="2 4" key="1">
    <citation type="submission" date="2017-10" db="EMBL/GenBank/DDBJ databases">
        <title>Genomics of the genus Arcobacter.</title>
        <authorList>
            <person name="Perez-Cataluna A."/>
            <person name="Figueras M.J."/>
        </authorList>
    </citation>
    <scope>NUCLEOTIDE SEQUENCE [LARGE SCALE GENOMIC DNA]</scope>
    <source>
        <strain evidence="2 4">CECT 7835</strain>
    </source>
</reference>
<reference evidence="1 3" key="2">
    <citation type="submission" date="2018-07" db="EMBL/GenBank/DDBJ databases">
        <title>Complete genome of the Arcobacter bivalviorum type strain LMG 26154.</title>
        <authorList>
            <person name="Miller W.G."/>
            <person name="Yee E."/>
            <person name="Bono J.L."/>
        </authorList>
    </citation>
    <scope>NUCLEOTIDE SEQUENCE [LARGE SCALE GENOMIC DNA]</scope>
    <source>
        <strain evidence="1 3">LMG 26154</strain>
    </source>
</reference>
<gene>
    <name evidence="1" type="ORF">ABIV_1159</name>
    <name evidence="2" type="ORF">CRV05_02560</name>
</gene>
<evidence type="ECO:0000313" key="4">
    <source>
        <dbReference type="Proteomes" id="UP000289193"/>
    </source>
</evidence>